<name>A0A3S5B878_9PLAT</name>
<keyword evidence="2" id="KW-1185">Reference proteome</keyword>
<dbReference type="EMBL" id="CAAALY010277534">
    <property type="protein sequence ID" value="VEL42915.1"/>
    <property type="molecule type" value="Genomic_DNA"/>
</dbReference>
<evidence type="ECO:0000313" key="2">
    <source>
        <dbReference type="Proteomes" id="UP000784294"/>
    </source>
</evidence>
<organism evidence="1 2">
    <name type="scientific">Protopolystoma xenopodis</name>
    <dbReference type="NCBI Taxonomy" id="117903"/>
    <lineage>
        <taxon>Eukaryota</taxon>
        <taxon>Metazoa</taxon>
        <taxon>Spiralia</taxon>
        <taxon>Lophotrochozoa</taxon>
        <taxon>Platyhelminthes</taxon>
        <taxon>Monogenea</taxon>
        <taxon>Polyopisthocotylea</taxon>
        <taxon>Polystomatidea</taxon>
        <taxon>Polystomatidae</taxon>
        <taxon>Protopolystoma</taxon>
    </lineage>
</organism>
<sequence length="136" mass="14669">MTYMDNDNQNHLVRFADRSLIIKLISCLRLCAQRLPRHLAPSAYYSVSLNSSETNSATAATASLTAIGSDGQSSDVQSTNLAMPFSTANSGREQDALATSHVTSQTILPAQKPDQKILLDCLLGIFRLLVNVSQNG</sequence>
<dbReference type="Proteomes" id="UP000784294">
    <property type="component" value="Unassembled WGS sequence"/>
</dbReference>
<reference evidence="1" key="1">
    <citation type="submission" date="2018-11" db="EMBL/GenBank/DDBJ databases">
        <authorList>
            <consortium name="Pathogen Informatics"/>
        </authorList>
    </citation>
    <scope>NUCLEOTIDE SEQUENCE</scope>
</reference>
<evidence type="ECO:0000313" key="1">
    <source>
        <dbReference type="EMBL" id="VEL42915.1"/>
    </source>
</evidence>
<accession>A0A3S5B878</accession>
<dbReference type="InterPro" id="IPR011989">
    <property type="entry name" value="ARM-like"/>
</dbReference>
<gene>
    <name evidence="1" type="ORF">PXEA_LOCUS36355</name>
</gene>
<dbReference type="AlphaFoldDB" id="A0A3S5B878"/>
<dbReference type="OrthoDB" id="6261601at2759"/>
<protein>
    <submittedName>
        <fullName evidence="1">Uncharacterized protein</fullName>
    </submittedName>
</protein>
<comment type="caution">
    <text evidence="1">The sequence shown here is derived from an EMBL/GenBank/DDBJ whole genome shotgun (WGS) entry which is preliminary data.</text>
</comment>
<dbReference type="Gene3D" id="1.25.10.10">
    <property type="entry name" value="Leucine-rich Repeat Variant"/>
    <property type="match status" value="1"/>
</dbReference>
<proteinExistence type="predicted"/>